<keyword evidence="2" id="KW-0072">Autophagy</keyword>
<evidence type="ECO:0000313" key="6">
    <source>
        <dbReference type="WBParaSite" id="NBR_0000008001-mRNA-1"/>
    </source>
</evidence>
<dbReference type="STRING" id="27835.A0A0N4XCB4"/>
<dbReference type="Proteomes" id="UP000271162">
    <property type="component" value="Unassembled WGS sequence"/>
</dbReference>
<evidence type="ECO:0000256" key="2">
    <source>
        <dbReference type="ARBA" id="ARBA00023006"/>
    </source>
</evidence>
<gene>
    <name evidence="4" type="ORF">NBR_LOCUS81</name>
</gene>
<dbReference type="GO" id="GO:0019787">
    <property type="term" value="F:ubiquitin-like protein transferase activity"/>
    <property type="evidence" value="ECO:0007669"/>
    <property type="project" value="InterPro"/>
</dbReference>
<dbReference type="Pfam" id="PF03987">
    <property type="entry name" value="Autophagy_act_C"/>
    <property type="match status" value="1"/>
</dbReference>
<dbReference type="EMBL" id="UYSL01000015">
    <property type="protein sequence ID" value="VDL62055.1"/>
    <property type="molecule type" value="Genomic_DNA"/>
</dbReference>
<reference evidence="6" key="1">
    <citation type="submission" date="2017-02" db="UniProtKB">
        <authorList>
            <consortium name="WormBaseParasite"/>
        </authorList>
    </citation>
    <scope>IDENTIFICATION</scope>
</reference>
<sequence length="138" mass="15604">MNATNAACEFISTLSGQSRELLKEKEIQRRHDLIYNITKNESKQAGADADDGDDEQAIGPDDFVESGGLGDSDPNRYIAQSTMTTAEVEKPRTYNLHITYDQYFQMLFVSFLFLANNTTPIFCSSEQVNHETHQIRCE</sequence>
<proteinExistence type="predicted"/>
<protein>
    <submittedName>
        <fullName evidence="4 6">Uncharacterized protein</fullName>
    </submittedName>
</protein>
<evidence type="ECO:0000256" key="1">
    <source>
        <dbReference type="ARBA" id="ARBA00022786"/>
    </source>
</evidence>
<dbReference type="WBParaSite" id="NBR_0000008001-mRNA-1">
    <property type="protein sequence ID" value="NBR_0000008001-mRNA-1"/>
    <property type="gene ID" value="NBR_0000008001"/>
</dbReference>
<dbReference type="AlphaFoldDB" id="A0A0N4XCB4"/>
<keyword evidence="1" id="KW-0833">Ubl conjugation pathway</keyword>
<organism evidence="6">
    <name type="scientific">Nippostrongylus brasiliensis</name>
    <name type="common">Rat hookworm</name>
    <dbReference type="NCBI Taxonomy" id="27835"/>
    <lineage>
        <taxon>Eukaryota</taxon>
        <taxon>Metazoa</taxon>
        <taxon>Ecdysozoa</taxon>
        <taxon>Nematoda</taxon>
        <taxon>Chromadorea</taxon>
        <taxon>Rhabditida</taxon>
        <taxon>Rhabditina</taxon>
        <taxon>Rhabditomorpha</taxon>
        <taxon>Strongyloidea</taxon>
        <taxon>Heligmosomidae</taxon>
        <taxon>Nippostrongylus</taxon>
    </lineage>
</organism>
<evidence type="ECO:0000313" key="4">
    <source>
        <dbReference type="EMBL" id="VDL62055.1"/>
    </source>
</evidence>
<reference evidence="4 5" key="2">
    <citation type="submission" date="2018-11" db="EMBL/GenBank/DDBJ databases">
        <authorList>
            <consortium name="Pathogen Informatics"/>
        </authorList>
    </citation>
    <scope>NUCLEOTIDE SEQUENCE [LARGE SCALE GENOMIC DNA]</scope>
</reference>
<dbReference type="GO" id="GO:0006914">
    <property type="term" value="P:autophagy"/>
    <property type="evidence" value="ECO:0007669"/>
    <property type="project" value="UniProtKB-KW"/>
</dbReference>
<dbReference type="InterPro" id="IPR007135">
    <property type="entry name" value="Atg3/Atg10"/>
</dbReference>
<keyword evidence="5" id="KW-1185">Reference proteome</keyword>
<accession>A0A0N4XCB4</accession>
<name>A0A0N4XCB4_NIPBR</name>
<evidence type="ECO:0000313" key="5">
    <source>
        <dbReference type="Proteomes" id="UP000271162"/>
    </source>
</evidence>
<evidence type="ECO:0000256" key="3">
    <source>
        <dbReference type="SAM" id="MobiDB-lite"/>
    </source>
</evidence>
<feature type="region of interest" description="Disordered" evidence="3">
    <location>
        <begin position="38"/>
        <end position="75"/>
    </location>
</feature>